<dbReference type="AlphaFoldDB" id="A0A1M5J3U5"/>
<organism evidence="2 3">
    <name type="scientific">Flavobacterium micromati</name>
    <dbReference type="NCBI Taxonomy" id="229205"/>
    <lineage>
        <taxon>Bacteria</taxon>
        <taxon>Pseudomonadati</taxon>
        <taxon>Bacteroidota</taxon>
        <taxon>Flavobacteriia</taxon>
        <taxon>Flavobacteriales</taxon>
        <taxon>Flavobacteriaceae</taxon>
        <taxon>Flavobacterium</taxon>
    </lineage>
</organism>
<dbReference type="EMBL" id="FQWF01000005">
    <property type="protein sequence ID" value="SHG34979.1"/>
    <property type="molecule type" value="Genomic_DNA"/>
</dbReference>
<keyword evidence="1" id="KW-1133">Transmembrane helix</keyword>
<protein>
    <recommendedName>
        <fullName evidence="4">YhhN-like protein</fullName>
    </recommendedName>
</protein>
<name>A0A1M5J3U5_9FLAO</name>
<dbReference type="RefSeq" id="WP_073018290.1">
    <property type="nucleotide sequence ID" value="NZ_FQWF01000005.1"/>
</dbReference>
<proteinExistence type="predicted"/>
<dbReference type="OrthoDB" id="1334295at2"/>
<feature type="transmembrane region" description="Helical" evidence="1">
    <location>
        <begin position="12"/>
        <end position="36"/>
    </location>
</feature>
<feature type="transmembrane region" description="Helical" evidence="1">
    <location>
        <begin position="207"/>
        <end position="225"/>
    </location>
</feature>
<evidence type="ECO:0008006" key="4">
    <source>
        <dbReference type="Google" id="ProtNLM"/>
    </source>
</evidence>
<sequence>MEKINQTKSLLFLPGILLAVYFCAGILFEPVLVVYIKPFIIPSFMIYAIKSNSQKLSKYYLLFVFFFYLNEALLLLWEHSLQLYRAALIASFCGYFTLAFLGYKSIKNADVQTIPSGYTLFILALNCVFLFAIIYLLASVITDDYINIIIIFNAISTIVLGATAVLYLGKFGDSKAYYYFFGAFALIFNDVFAAIGTYFVGNIFLNTLDRVLHFACFYLIFLFVITKRKKEDKTIVITQI</sequence>
<feature type="transmembrane region" description="Helical" evidence="1">
    <location>
        <begin position="57"/>
        <end position="77"/>
    </location>
</feature>
<evidence type="ECO:0000313" key="2">
    <source>
        <dbReference type="EMBL" id="SHG34979.1"/>
    </source>
</evidence>
<gene>
    <name evidence="2" type="ORF">SAMN05444372_10520</name>
</gene>
<keyword evidence="1" id="KW-0812">Transmembrane</keyword>
<dbReference type="Proteomes" id="UP000184020">
    <property type="component" value="Unassembled WGS sequence"/>
</dbReference>
<accession>A0A1M5J3U5</accession>
<feature type="transmembrane region" description="Helical" evidence="1">
    <location>
        <begin position="176"/>
        <end position="201"/>
    </location>
</feature>
<keyword evidence="1" id="KW-0472">Membrane</keyword>
<feature type="transmembrane region" description="Helical" evidence="1">
    <location>
        <begin position="145"/>
        <end position="169"/>
    </location>
</feature>
<evidence type="ECO:0000313" key="3">
    <source>
        <dbReference type="Proteomes" id="UP000184020"/>
    </source>
</evidence>
<feature type="transmembrane region" description="Helical" evidence="1">
    <location>
        <begin position="118"/>
        <end position="139"/>
    </location>
</feature>
<reference evidence="3" key="1">
    <citation type="submission" date="2016-11" db="EMBL/GenBank/DDBJ databases">
        <authorList>
            <person name="Varghese N."/>
            <person name="Submissions S."/>
        </authorList>
    </citation>
    <scope>NUCLEOTIDE SEQUENCE [LARGE SCALE GENOMIC DNA]</scope>
    <source>
        <strain evidence="3">DSM 17659</strain>
    </source>
</reference>
<keyword evidence="3" id="KW-1185">Reference proteome</keyword>
<dbReference type="STRING" id="229205.SAMN05444372_10520"/>
<evidence type="ECO:0000256" key="1">
    <source>
        <dbReference type="SAM" id="Phobius"/>
    </source>
</evidence>
<feature type="transmembrane region" description="Helical" evidence="1">
    <location>
        <begin position="83"/>
        <end position="106"/>
    </location>
</feature>